<dbReference type="InterPro" id="IPR005811">
    <property type="entry name" value="SUCC_ACL_C"/>
</dbReference>
<dbReference type="InterPro" id="IPR007110">
    <property type="entry name" value="Ig-like_dom"/>
</dbReference>
<keyword evidence="7" id="KW-0677">Repeat</keyword>
<dbReference type="NCBIfam" id="NF001913">
    <property type="entry name" value="PRK00696.1"/>
    <property type="match status" value="1"/>
</dbReference>
<dbReference type="HAMAP" id="MF_03221">
    <property type="entry name" value="Succ_CoA_betaG_euk"/>
    <property type="match status" value="1"/>
</dbReference>
<evidence type="ECO:0000256" key="5">
    <source>
        <dbReference type="ARBA" id="ARBA00022598"/>
    </source>
</evidence>
<dbReference type="InterPro" id="IPR003961">
    <property type="entry name" value="FN3_dom"/>
</dbReference>
<dbReference type="PROSITE" id="PS50835">
    <property type="entry name" value="IG_LIKE"/>
    <property type="match status" value="6"/>
</dbReference>
<evidence type="ECO:0000256" key="16">
    <source>
        <dbReference type="ARBA" id="ARBA00052879"/>
    </source>
</evidence>
<dbReference type="FunFam" id="2.60.40.10:FF:000005">
    <property type="entry name" value="Neuronal cell adhesion molecule"/>
    <property type="match status" value="1"/>
</dbReference>
<keyword evidence="10 19" id="KW-0496">Mitochondrion</keyword>
<dbReference type="InterPro" id="IPR016186">
    <property type="entry name" value="C-type_lectin-like/link_sf"/>
</dbReference>
<dbReference type="PROSITE" id="PS50041">
    <property type="entry name" value="C_TYPE_LECTIN_2"/>
    <property type="match status" value="1"/>
</dbReference>
<dbReference type="Gene3D" id="2.60.40.10">
    <property type="entry name" value="Immunoglobulins"/>
    <property type="match status" value="10"/>
</dbReference>
<comment type="subunit">
    <text evidence="18 19">Heterodimer of an alpha and a beta subunit. The beta subunit determines specificity for GTP.</text>
</comment>
<evidence type="ECO:0000256" key="10">
    <source>
        <dbReference type="ARBA" id="ARBA00023128"/>
    </source>
</evidence>
<dbReference type="STRING" id="610380.E2BBG0"/>
<dbReference type="SUPFAM" id="SSF52210">
    <property type="entry name" value="Succinyl-CoA synthetase domains"/>
    <property type="match status" value="1"/>
</dbReference>
<dbReference type="Gene3D" id="3.30.470.20">
    <property type="entry name" value="ATP-grasp fold, B domain"/>
    <property type="match status" value="1"/>
</dbReference>
<comment type="cofactor">
    <cofactor evidence="19">
        <name>Mg(2+)</name>
        <dbReference type="ChEBI" id="CHEBI:18420"/>
    </cofactor>
    <text evidence="19">Binds 1 Mg(2+) ion per subunit.</text>
</comment>
<keyword evidence="21" id="KW-0732">Signal</keyword>
<dbReference type="SUPFAM" id="SSF56436">
    <property type="entry name" value="C-type lectin-like"/>
    <property type="match status" value="1"/>
</dbReference>
<evidence type="ECO:0000256" key="1">
    <source>
        <dbReference type="ARBA" id="ARBA00004236"/>
    </source>
</evidence>
<comment type="similarity">
    <text evidence="19">Belongs to the succinate/malate CoA ligase beta subunit family. GTP-specific subunit beta subfamily.</text>
</comment>
<dbReference type="CDD" id="cd00037">
    <property type="entry name" value="CLECT"/>
    <property type="match status" value="1"/>
</dbReference>
<feature type="signal peptide" evidence="21">
    <location>
        <begin position="1"/>
        <end position="20"/>
    </location>
</feature>
<dbReference type="FunFam" id="2.60.40.10:FF:001529">
    <property type="entry name" value="Cell adhesion molecule"/>
    <property type="match status" value="1"/>
</dbReference>
<evidence type="ECO:0000313" key="26">
    <source>
        <dbReference type="Proteomes" id="UP000008237"/>
    </source>
</evidence>
<evidence type="ECO:0000256" key="18">
    <source>
        <dbReference type="ARBA" id="ARBA00063570"/>
    </source>
</evidence>
<dbReference type="GO" id="GO:0006104">
    <property type="term" value="P:succinyl-CoA metabolic process"/>
    <property type="evidence" value="ECO:0007669"/>
    <property type="project" value="InterPro"/>
</dbReference>
<feature type="domain" description="Fibronectin type-III" evidence="24">
    <location>
        <begin position="1101"/>
        <end position="1199"/>
    </location>
</feature>
<keyword evidence="9 19" id="KW-0460">Magnesium</keyword>
<keyword evidence="3" id="KW-1003">Cell membrane</keyword>
<evidence type="ECO:0000313" key="25">
    <source>
        <dbReference type="EMBL" id="EFN86967.1"/>
    </source>
</evidence>
<dbReference type="GO" id="GO:0098609">
    <property type="term" value="P:cell-cell adhesion"/>
    <property type="evidence" value="ECO:0007669"/>
    <property type="project" value="UniProtKB-ARBA"/>
</dbReference>
<feature type="site" description="Important for substrate specificity" evidence="19">
    <location>
        <position position="1294"/>
    </location>
</feature>
<dbReference type="FunFam" id="3.30.470.20:FF:000002">
    <property type="entry name" value="Succinate--CoA ligase [ADP-forming] subunit beta"/>
    <property type="match status" value="1"/>
</dbReference>
<feature type="domain" description="Ig-like" evidence="23">
    <location>
        <begin position="596"/>
        <end position="682"/>
    </location>
</feature>
<dbReference type="SUPFAM" id="SSF49265">
    <property type="entry name" value="Fibronectin type III"/>
    <property type="match status" value="2"/>
</dbReference>
<dbReference type="InterPro" id="IPR003598">
    <property type="entry name" value="Ig_sub2"/>
</dbReference>
<feature type="binding site" evidence="19">
    <location>
        <position position="1473"/>
    </location>
    <ligand>
        <name>Mg(2+)</name>
        <dbReference type="ChEBI" id="CHEBI:18420"/>
    </ligand>
</feature>
<dbReference type="Pfam" id="PF00549">
    <property type="entry name" value="Ligase_CoA"/>
    <property type="match status" value="1"/>
</dbReference>
<dbReference type="InterPro" id="IPR016187">
    <property type="entry name" value="CTDL_fold"/>
</dbReference>
<dbReference type="NCBIfam" id="TIGR01016">
    <property type="entry name" value="sucCoAbeta"/>
    <property type="match status" value="1"/>
</dbReference>
<dbReference type="PANTHER" id="PTHR11815">
    <property type="entry name" value="SUCCINYL-COA SYNTHETASE BETA CHAIN"/>
    <property type="match status" value="1"/>
</dbReference>
<dbReference type="InterPro" id="IPR003599">
    <property type="entry name" value="Ig_sub"/>
</dbReference>
<dbReference type="GO" id="GO:0005739">
    <property type="term" value="C:mitochondrion"/>
    <property type="evidence" value="ECO:0007669"/>
    <property type="project" value="UniProtKB-SubCell"/>
</dbReference>
<comment type="subcellular location">
    <subcellularLocation>
        <location evidence="1">Cell membrane</location>
    </subcellularLocation>
    <subcellularLocation>
        <location evidence="19">Mitochondrion</location>
    </subcellularLocation>
</comment>
<evidence type="ECO:0000256" key="17">
    <source>
        <dbReference type="ARBA" id="ARBA00053833"/>
    </source>
</evidence>
<keyword evidence="12" id="KW-0472">Membrane</keyword>
<feature type="domain" description="C-type lectin" evidence="22">
    <location>
        <begin position="39"/>
        <end position="146"/>
    </location>
</feature>
<dbReference type="Gene3D" id="3.40.50.261">
    <property type="entry name" value="Succinyl-CoA synthetase domains"/>
    <property type="match status" value="1"/>
</dbReference>
<dbReference type="InParanoid" id="E2BBG0"/>
<dbReference type="Pfam" id="PF13927">
    <property type="entry name" value="Ig_3"/>
    <property type="match status" value="4"/>
</dbReference>
<dbReference type="FunFam" id="2.60.40.10:FF:000064">
    <property type="entry name" value="Contactin 1"/>
    <property type="match status" value="1"/>
</dbReference>
<dbReference type="InterPro" id="IPR036116">
    <property type="entry name" value="FN3_sf"/>
</dbReference>
<dbReference type="CDD" id="cd00063">
    <property type="entry name" value="FN3"/>
    <property type="match status" value="4"/>
</dbReference>
<dbReference type="GO" id="GO:0004776">
    <property type="term" value="F:succinate-CoA ligase (GDP-forming) activity"/>
    <property type="evidence" value="ECO:0007669"/>
    <property type="project" value="UniProtKB-EC"/>
</dbReference>
<dbReference type="SMART" id="SM00408">
    <property type="entry name" value="IGc2"/>
    <property type="match status" value="5"/>
</dbReference>
<dbReference type="InterPro" id="IPR005809">
    <property type="entry name" value="Succ_CoA_ligase-like_bsu"/>
</dbReference>
<keyword evidence="4 19" id="KW-0816">Tricarboxylic acid cycle</keyword>
<accession>E2BBG0</accession>
<evidence type="ECO:0000256" key="8">
    <source>
        <dbReference type="ARBA" id="ARBA00022741"/>
    </source>
</evidence>
<evidence type="ECO:0000256" key="4">
    <source>
        <dbReference type="ARBA" id="ARBA00022532"/>
    </source>
</evidence>
<dbReference type="InterPro" id="IPR016102">
    <property type="entry name" value="Succinyl-CoA_synth-like"/>
</dbReference>
<dbReference type="SMART" id="SM00060">
    <property type="entry name" value="FN3"/>
    <property type="match status" value="4"/>
</dbReference>
<comment type="catalytic activity">
    <reaction evidence="16 19">
        <text>GTP + succinate + CoA = succinyl-CoA + GDP + phosphate</text>
        <dbReference type="Rhea" id="RHEA:22120"/>
        <dbReference type="ChEBI" id="CHEBI:30031"/>
        <dbReference type="ChEBI" id="CHEBI:37565"/>
        <dbReference type="ChEBI" id="CHEBI:43474"/>
        <dbReference type="ChEBI" id="CHEBI:57287"/>
        <dbReference type="ChEBI" id="CHEBI:57292"/>
        <dbReference type="ChEBI" id="CHEBI:58189"/>
        <dbReference type="EC" id="6.2.1.4"/>
    </reaction>
</comment>
<organism evidence="26">
    <name type="scientific">Harpegnathos saltator</name>
    <name type="common">Jerdon's jumping ant</name>
    <dbReference type="NCBI Taxonomy" id="610380"/>
    <lineage>
        <taxon>Eukaryota</taxon>
        <taxon>Metazoa</taxon>
        <taxon>Ecdysozoa</taxon>
        <taxon>Arthropoda</taxon>
        <taxon>Hexapoda</taxon>
        <taxon>Insecta</taxon>
        <taxon>Pterygota</taxon>
        <taxon>Neoptera</taxon>
        <taxon>Endopterygota</taxon>
        <taxon>Hymenoptera</taxon>
        <taxon>Apocrita</taxon>
        <taxon>Aculeata</taxon>
        <taxon>Formicoidea</taxon>
        <taxon>Formicidae</taxon>
        <taxon>Ponerinae</taxon>
        <taxon>Ponerini</taxon>
        <taxon>Harpegnathos</taxon>
    </lineage>
</organism>
<dbReference type="FunCoup" id="E2BBG0">
    <property type="interactions" value="390"/>
</dbReference>
<dbReference type="SUPFAM" id="SSF56059">
    <property type="entry name" value="Glutathione synthetase ATP-binding domain-like"/>
    <property type="match status" value="1"/>
</dbReference>
<dbReference type="SMART" id="SM00034">
    <property type="entry name" value="CLECT"/>
    <property type="match status" value="1"/>
</dbReference>
<keyword evidence="26" id="KW-1185">Reference proteome</keyword>
<dbReference type="PROSITE" id="PS01217">
    <property type="entry name" value="SUCCINYL_COA_LIG_3"/>
    <property type="match status" value="1"/>
</dbReference>
<feature type="domain" description="Fibronectin type-III" evidence="24">
    <location>
        <begin position="998"/>
        <end position="1096"/>
    </location>
</feature>
<keyword evidence="11 19" id="KW-0342">GTP-binding</keyword>
<evidence type="ECO:0000256" key="2">
    <source>
        <dbReference type="ARBA" id="ARBA00005064"/>
    </source>
</evidence>
<evidence type="ECO:0000256" key="12">
    <source>
        <dbReference type="ARBA" id="ARBA00023136"/>
    </source>
</evidence>
<dbReference type="Pfam" id="PF08442">
    <property type="entry name" value="ATP-grasp_2"/>
    <property type="match status" value="1"/>
</dbReference>
<evidence type="ECO:0000259" key="24">
    <source>
        <dbReference type="PROSITE" id="PS50853"/>
    </source>
</evidence>
<keyword evidence="14" id="KW-0325">Glycoprotein</keyword>
<feature type="domain" description="Ig-like" evidence="23">
    <location>
        <begin position="194"/>
        <end position="295"/>
    </location>
</feature>
<feature type="binding site" evidence="19">
    <location>
        <begin position="1581"/>
        <end position="1583"/>
    </location>
    <ligand>
        <name>substrate</name>
        <note>ligand shared with subunit alpha</note>
    </ligand>
</feature>
<feature type="chain" id="PRO_5003157477" description="Succinate--CoA ligase [GDP-forming] subunit beta, mitochondrial" evidence="21">
    <location>
        <begin position="21"/>
        <end position="1647"/>
    </location>
</feature>
<feature type="binding site" evidence="19">
    <location>
        <position position="1459"/>
    </location>
    <ligand>
        <name>Mg(2+)</name>
        <dbReference type="ChEBI" id="CHEBI:18420"/>
    </ligand>
</feature>
<dbReference type="FunFam" id="2.60.40.10:FF:000035">
    <property type="entry name" value="Contactin 1"/>
    <property type="match status" value="1"/>
</dbReference>
<feature type="binding site" evidence="19">
    <location>
        <position position="1361"/>
    </location>
    <ligand>
        <name>GTP</name>
        <dbReference type="ChEBI" id="CHEBI:37565"/>
    </ligand>
</feature>
<dbReference type="GO" id="GO:0005524">
    <property type="term" value="F:ATP binding"/>
    <property type="evidence" value="ECO:0007669"/>
    <property type="project" value="InterPro"/>
</dbReference>
<feature type="domain" description="Fibronectin type-III" evidence="24">
    <location>
        <begin position="786"/>
        <end position="889"/>
    </location>
</feature>
<dbReference type="PANTHER" id="PTHR11815:SF10">
    <property type="entry name" value="SUCCINATE--COA LIGASE [GDP-FORMING] SUBUNIT BETA, MITOCHONDRIAL"/>
    <property type="match status" value="1"/>
</dbReference>
<dbReference type="Gene3D" id="3.10.100.10">
    <property type="entry name" value="Mannose-Binding Protein A, subunit A"/>
    <property type="match status" value="1"/>
</dbReference>
<protein>
    <recommendedName>
        <fullName evidence="19">Succinate--CoA ligase [GDP-forming] subunit beta, mitochondrial</fullName>
        <ecNumber evidence="19">6.2.1.4</ecNumber>
    </recommendedName>
    <alternativeName>
        <fullName evidence="19">GTP-specific succinyl-CoA synthetase subunit beta</fullName>
        <shortName evidence="19">G-SCS</shortName>
        <shortName evidence="19">GTPSCS</shortName>
    </alternativeName>
    <alternativeName>
        <fullName evidence="19">Succinyl-CoA synthetase beta-G chain</fullName>
        <shortName evidence="19">SCS-betaG</shortName>
    </alternativeName>
</protein>
<dbReference type="InterPro" id="IPR013783">
    <property type="entry name" value="Ig-like_fold"/>
</dbReference>
<dbReference type="GO" id="GO:0005886">
    <property type="term" value="C:plasma membrane"/>
    <property type="evidence" value="ECO:0007669"/>
    <property type="project" value="UniProtKB-SubCell"/>
</dbReference>
<evidence type="ECO:0000256" key="21">
    <source>
        <dbReference type="SAM" id="SignalP"/>
    </source>
</evidence>
<keyword evidence="13" id="KW-1015">Disulfide bond</keyword>
<keyword evidence="6 19" id="KW-0479">Metal-binding</keyword>
<feature type="domain" description="Ig-like" evidence="23">
    <location>
        <begin position="408"/>
        <end position="493"/>
    </location>
</feature>
<feature type="binding site" evidence="19">
    <location>
        <position position="1524"/>
    </location>
    <ligand>
        <name>substrate</name>
        <note>ligand shared with subunit alpha</note>
    </ligand>
</feature>
<feature type="binding site" evidence="19">
    <location>
        <begin position="1305"/>
        <end position="1307"/>
    </location>
    <ligand>
        <name>GTP</name>
        <dbReference type="ChEBI" id="CHEBI:37565"/>
    </ligand>
</feature>
<evidence type="ECO:0000256" key="15">
    <source>
        <dbReference type="ARBA" id="ARBA00023319"/>
    </source>
</evidence>
<dbReference type="GO" id="GO:0004775">
    <property type="term" value="F:succinate-CoA ligase (ADP-forming) activity"/>
    <property type="evidence" value="ECO:0007669"/>
    <property type="project" value="UniProtKB-UniRule"/>
</dbReference>
<feature type="site" description="Important for substrate specificity" evidence="19">
    <location>
        <position position="1362"/>
    </location>
</feature>
<keyword evidence="15" id="KW-0393">Immunoglobulin domain</keyword>
<feature type="domain" description="Ig-like" evidence="23">
    <location>
        <begin position="498"/>
        <end position="593"/>
    </location>
</feature>
<dbReference type="InterPro" id="IPR013650">
    <property type="entry name" value="ATP-grasp_succ-CoA_synth-type"/>
</dbReference>
<dbReference type="InterPro" id="IPR034722">
    <property type="entry name" value="Succ_CoA_betaG_euk"/>
</dbReference>
<evidence type="ECO:0000259" key="22">
    <source>
        <dbReference type="PROSITE" id="PS50041"/>
    </source>
</evidence>
<dbReference type="InterPro" id="IPR001304">
    <property type="entry name" value="C-type_lectin-like"/>
</dbReference>
<dbReference type="GO" id="GO:0005525">
    <property type="term" value="F:GTP binding"/>
    <property type="evidence" value="ECO:0007669"/>
    <property type="project" value="UniProtKB-UniRule"/>
</dbReference>
<keyword evidence="8 19" id="KW-0547">Nucleotide-binding</keyword>
<dbReference type="Pfam" id="PF00041">
    <property type="entry name" value="fn3"/>
    <property type="match status" value="4"/>
</dbReference>
<feature type="domain" description="Fibronectin type-III" evidence="24">
    <location>
        <begin position="894"/>
        <end position="993"/>
    </location>
</feature>
<evidence type="ECO:0000256" key="13">
    <source>
        <dbReference type="ARBA" id="ARBA00023157"/>
    </source>
</evidence>
<evidence type="ECO:0000256" key="6">
    <source>
        <dbReference type="ARBA" id="ARBA00022723"/>
    </source>
</evidence>
<dbReference type="HAMAP" id="MF_00558">
    <property type="entry name" value="Succ_CoA_beta"/>
    <property type="match status" value="1"/>
</dbReference>
<dbReference type="OrthoDB" id="1552at2759"/>
<reference evidence="25 26" key="1">
    <citation type="journal article" date="2010" name="Science">
        <title>Genomic comparison of the ants Camponotus floridanus and Harpegnathos saltator.</title>
        <authorList>
            <person name="Bonasio R."/>
            <person name="Zhang G."/>
            <person name="Ye C."/>
            <person name="Mutti N.S."/>
            <person name="Fang X."/>
            <person name="Qin N."/>
            <person name="Donahue G."/>
            <person name="Yang P."/>
            <person name="Li Q."/>
            <person name="Li C."/>
            <person name="Zhang P."/>
            <person name="Huang Z."/>
            <person name="Berger S.L."/>
            <person name="Reinberg D."/>
            <person name="Wang J."/>
            <person name="Liebig J."/>
        </authorList>
    </citation>
    <scope>NUCLEOTIDE SEQUENCE [LARGE SCALE GENOMIC DNA]</scope>
    <source>
        <strain evidence="25 26">R22 G/1</strain>
    </source>
</reference>
<feature type="region of interest" description="Disordered" evidence="20">
    <location>
        <begin position="875"/>
        <end position="902"/>
    </location>
</feature>
<dbReference type="FunFam" id="3.40.50.261:FF:000001">
    <property type="entry name" value="Succinate--CoA ligase [ADP-forming] subunit beta"/>
    <property type="match status" value="1"/>
</dbReference>
<dbReference type="GO" id="GO:0042709">
    <property type="term" value="C:succinate-CoA ligase complex"/>
    <property type="evidence" value="ECO:0007669"/>
    <property type="project" value="TreeGrafter"/>
</dbReference>
<dbReference type="Gene3D" id="3.30.1490.20">
    <property type="entry name" value="ATP-grasp fold, A domain"/>
    <property type="match status" value="1"/>
</dbReference>
<evidence type="ECO:0000256" key="19">
    <source>
        <dbReference type="HAMAP-Rule" id="MF_03221"/>
    </source>
</evidence>
<name>E2BBG0_HARSA</name>
<evidence type="ECO:0000259" key="23">
    <source>
        <dbReference type="PROSITE" id="PS50835"/>
    </source>
</evidence>
<dbReference type="EC" id="6.2.1.4" evidence="19"/>
<dbReference type="InterPro" id="IPR013815">
    <property type="entry name" value="ATP_grasp_subdomain_1"/>
</dbReference>
<dbReference type="FunFam" id="3.30.1490.20:FF:000004">
    <property type="entry name" value="Succinate--CoA ligase [ADP-forming] subunit beta, mitochondrial"/>
    <property type="match status" value="1"/>
</dbReference>
<dbReference type="UniPathway" id="UPA00223">
    <property type="reaction ID" value="UER00999"/>
</dbReference>
<comment type="pathway">
    <text evidence="2 19">Carbohydrate metabolism; tricarboxylic acid cycle; succinate from succinyl-CoA (ligase route): step 1/1.</text>
</comment>
<gene>
    <name evidence="25" type="ORF">EAI_04415</name>
</gene>
<keyword evidence="5 19" id="KW-0436">Ligase</keyword>
<dbReference type="GO" id="GO:0006099">
    <property type="term" value="P:tricarboxylic acid cycle"/>
    <property type="evidence" value="ECO:0007669"/>
    <property type="project" value="UniProtKB-UniRule"/>
</dbReference>
<feature type="binding site" evidence="19">
    <location>
        <position position="1272"/>
    </location>
    <ligand>
        <name>GTP</name>
        <dbReference type="ChEBI" id="CHEBI:37565"/>
    </ligand>
</feature>
<dbReference type="SMART" id="SM00409">
    <property type="entry name" value="IG"/>
    <property type="match status" value="5"/>
</dbReference>
<dbReference type="GO" id="GO:0000287">
    <property type="term" value="F:magnesium ion binding"/>
    <property type="evidence" value="ECO:0007669"/>
    <property type="project" value="UniProtKB-UniRule"/>
</dbReference>
<dbReference type="FunFam" id="2.60.40.10:FF:000004">
    <property type="entry name" value="DCC isoform 1"/>
    <property type="match status" value="1"/>
</dbReference>
<sequence>MSYLLCVVVFSLVLSLPVYAQSTFYEESTYQCPLHWIKFQQSCYRFINSPLRSRENARKNCQAFQSDLLTINSVDEHGFVIQHFRDNDQYHHHRWYIGVKQQNGIWINEADNTNLINLDSIFLPEPNDNIIRDYLAYSFSISLNRWGLERVTGLDELLYICEASIAALRNLVEDDRTYQYGIEIYNPLEIPRGPYFIKQPKSKVFDVSKKRISNDVYLSCLAGGYPTPTYEWFKENYENDRLIAIKIDPISNNRYTVSGGTLIIYEPEQKIDRGTYHCKASNKFGIIISESVELSFGYILEFNLKRSEERGDNHWGKAVYCDPPQHFPGVKYYWARDYFPNFVEEDKRVFVSHDGALYFSALETIDRGNYSCNVQSVASDTGRNGPFFPLRVDMHSSFQQLKFPNNFPKAFPEAPIAGEEVRLECIAFGYPVPSFNWTRKDSNLKDLTLPREAYTTSYDRVLIIPRVRVEDQGEYVCRAYNDKLSIENSVQLTIQAEPTFTIPLVDKHMDNKGDLTWTCEAFGLPDVTYTWFRNGEIFDMFTLPPEDRDRYIIQDNVLTIKGLNPERDEAMYQCCAKNQLKTTYSSAQLRVLSLKPSFKKRPMESETYAAEGGNVTLMCKPEAAPKPDFKWRKDKTTLGAGGRRRIVNGNLIISPVSRDDEGTYVCVATNEYGQDETRGRLIVLRAPYFIERLPTRIIMSYNQNQTLRCLGYADEMLDMAYIWKHNGMRIRNKDLMNNPRIHVDGEYLDIINATFVETGDYECVLKSAVGEISSKTILIVEGPPGPPGGILVMNVAKTSATIRWTDGALNGRLITMYRVEARTKWNNTWFPVVENITAIEMDRYIGRKEAHLENVLNPYSSYEFRVSAFNEFGYGPPSSPSPRHSTLADKPTKAPSNISGGGGKIGDLTITWDPLSPSDQNGPRIYYKIFWRRKGHETQFQSLSLKEFGNIGMSVVSVQSKYYYTEYEVKVQAINDLGAGPISDIYTVYSAEDMPQVAPQLVVAMSYNSTSLNVSWSPIEQTRERVRGKLIGHRIKYWKNNFPEEGAVYYLSRTTRPWSLVVGLQPDTYYFVKVMAYNSAGEGPESERFLERTYRKAPQKPPSSVNVYGVNPSTVRVVWRYVQPSLEEEPLIGYKIRVWDRDRDMSTANDTIIPGGSKLEADIKNLSPGKGYNLRVLAFSNGGDGRMSSPTHTFQMGDPEAFRSGAGTTFLNTGLGISLLLSIMLRVLGRSMRSTHLFRRSIEAVCVSSTRNLNLLEYQSKELLRDCGVSVQNFAIVDDLTKTNSALEKLHEGEYVIKAQILAGGRGKGWFDNGFKGGVHLTRDRNAVSNYVKNMLGHRLITKQTSKDGIPVQKIMIAESVDIARETYVCILMDRAHNGPVLIASPAGGMDIETVAEKNPEQIKTVPLDIYYGINDAIAKDVSIFLGFTDPDILDKAIYELKNLWKLFVDIDALQVEINPLVETKDKQVIAVDAKIAFDDNAQFRQQDLFALEDVTEKDPREVDASRFNLNYIGMDGNIGCLVNGAGLAMATMDIIKLNGGSPANFLDVGGNVKEDQVFQAFRILSEDPKVKAIFVNVFGGIVNCATIAKGIIAASRNLGLQIPLVVRLEGTNVTEAKKVLAESGLPILTANNLDEAAKKAVISVKA</sequence>
<dbReference type="EMBL" id="GL447043">
    <property type="protein sequence ID" value="EFN86967.1"/>
    <property type="molecule type" value="Genomic_DNA"/>
</dbReference>
<dbReference type="InterPro" id="IPR017866">
    <property type="entry name" value="Succ-CoA_synthase_bsu_CS"/>
</dbReference>
<feature type="domain" description="Ig-like" evidence="23">
    <location>
        <begin position="687"/>
        <end position="773"/>
    </location>
</feature>
<evidence type="ECO:0000256" key="11">
    <source>
        <dbReference type="ARBA" id="ARBA00023134"/>
    </source>
</evidence>
<dbReference type="Proteomes" id="UP000008237">
    <property type="component" value="Unassembled WGS sequence"/>
</dbReference>
<comment type="function">
    <text evidence="17 19">GTP-specific succinyl-CoA synthetase functions in the citric acid cycle (TCA), coupling the hydrolysis of succinyl-CoA to the synthesis of GTP and thus represents the only step of substrate-level phosphorylation in the TCA. The beta subunit provides nucleotide specificity of the enzyme and binds the substrate succinate, while the binding sites for coenzyme A and phosphate are found in the alpha subunit.</text>
</comment>
<evidence type="ECO:0000256" key="7">
    <source>
        <dbReference type="ARBA" id="ARBA00022737"/>
    </source>
</evidence>
<feature type="domain" description="Ig-like" evidence="23">
    <location>
        <begin position="311"/>
        <end position="376"/>
    </location>
</feature>
<proteinExistence type="inferred from homology"/>
<dbReference type="InterPro" id="IPR036179">
    <property type="entry name" value="Ig-like_dom_sf"/>
</dbReference>
<evidence type="ECO:0000256" key="9">
    <source>
        <dbReference type="ARBA" id="ARBA00022842"/>
    </source>
</evidence>
<evidence type="ECO:0000256" key="14">
    <source>
        <dbReference type="ARBA" id="ARBA00023180"/>
    </source>
</evidence>
<evidence type="ECO:0000256" key="3">
    <source>
        <dbReference type="ARBA" id="ARBA00022475"/>
    </source>
</evidence>
<dbReference type="SUPFAM" id="SSF48726">
    <property type="entry name" value="Immunoglobulin"/>
    <property type="match status" value="6"/>
</dbReference>
<dbReference type="OMA" id="HKLMGAR"/>
<evidence type="ECO:0000256" key="20">
    <source>
        <dbReference type="SAM" id="MobiDB-lite"/>
    </source>
</evidence>
<dbReference type="PROSITE" id="PS50853">
    <property type="entry name" value="FN3"/>
    <property type="match status" value="4"/>
</dbReference>